<keyword evidence="3" id="KW-1185">Reference proteome</keyword>
<protein>
    <recommendedName>
        <fullName evidence="4">Fungal N-terminal domain-containing protein</fullName>
    </recommendedName>
</protein>
<evidence type="ECO:0000313" key="2">
    <source>
        <dbReference type="EMBL" id="RPA77428.1"/>
    </source>
</evidence>
<organism evidence="2 3">
    <name type="scientific">Ascobolus immersus RN42</name>
    <dbReference type="NCBI Taxonomy" id="1160509"/>
    <lineage>
        <taxon>Eukaryota</taxon>
        <taxon>Fungi</taxon>
        <taxon>Dikarya</taxon>
        <taxon>Ascomycota</taxon>
        <taxon>Pezizomycotina</taxon>
        <taxon>Pezizomycetes</taxon>
        <taxon>Pezizales</taxon>
        <taxon>Ascobolaceae</taxon>
        <taxon>Ascobolus</taxon>
    </lineage>
</organism>
<evidence type="ECO:0000256" key="1">
    <source>
        <dbReference type="SAM" id="MobiDB-lite"/>
    </source>
</evidence>
<name>A0A3N4HY49_ASCIM</name>
<accession>A0A3N4HY49</accession>
<sequence length="234" mass="25744">MASLLSVGDCLQLAKLVYEVFDACRDDKGASAEYVELKNEVSAMETALQELEWTIANDTLRQRVSGSGEKSSEEKIGEMIENCRVTLDKVRKTLSRYSDLGVEGGEDAAGAVAREGEVGQEVVAGTSATSEKPLARTPTSSWPWLRLSSTNSTLLPKPSTTTTPDIRQEQTLARHHDQPKKSNSWSTGGLLSGLKRTKQKFLFATREQEELAKLTDRLKVHTACLQLFLTALNR</sequence>
<dbReference type="AlphaFoldDB" id="A0A3N4HY49"/>
<feature type="region of interest" description="Disordered" evidence="1">
    <location>
        <begin position="124"/>
        <end position="165"/>
    </location>
</feature>
<feature type="compositionally biased region" description="Low complexity" evidence="1">
    <location>
        <begin position="147"/>
        <end position="164"/>
    </location>
</feature>
<proteinExistence type="predicted"/>
<reference evidence="2 3" key="1">
    <citation type="journal article" date="2018" name="Nat. Ecol. Evol.">
        <title>Pezizomycetes genomes reveal the molecular basis of ectomycorrhizal truffle lifestyle.</title>
        <authorList>
            <person name="Murat C."/>
            <person name="Payen T."/>
            <person name="Noel B."/>
            <person name="Kuo A."/>
            <person name="Morin E."/>
            <person name="Chen J."/>
            <person name="Kohler A."/>
            <person name="Krizsan K."/>
            <person name="Balestrini R."/>
            <person name="Da Silva C."/>
            <person name="Montanini B."/>
            <person name="Hainaut M."/>
            <person name="Levati E."/>
            <person name="Barry K.W."/>
            <person name="Belfiori B."/>
            <person name="Cichocki N."/>
            <person name="Clum A."/>
            <person name="Dockter R.B."/>
            <person name="Fauchery L."/>
            <person name="Guy J."/>
            <person name="Iotti M."/>
            <person name="Le Tacon F."/>
            <person name="Lindquist E.A."/>
            <person name="Lipzen A."/>
            <person name="Malagnac F."/>
            <person name="Mello A."/>
            <person name="Molinier V."/>
            <person name="Miyauchi S."/>
            <person name="Poulain J."/>
            <person name="Riccioni C."/>
            <person name="Rubini A."/>
            <person name="Sitrit Y."/>
            <person name="Splivallo R."/>
            <person name="Traeger S."/>
            <person name="Wang M."/>
            <person name="Zifcakova L."/>
            <person name="Wipf D."/>
            <person name="Zambonelli A."/>
            <person name="Paolocci F."/>
            <person name="Nowrousian M."/>
            <person name="Ottonello S."/>
            <person name="Baldrian P."/>
            <person name="Spatafora J.W."/>
            <person name="Henrissat B."/>
            <person name="Nagy L.G."/>
            <person name="Aury J.M."/>
            <person name="Wincker P."/>
            <person name="Grigoriev I.V."/>
            <person name="Bonfante P."/>
            <person name="Martin F.M."/>
        </authorList>
    </citation>
    <scope>NUCLEOTIDE SEQUENCE [LARGE SCALE GENOMIC DNA]</scope>
    <source>
        <strain evidence="2 3">RN42</strain>
    </source>
</reference>
<dbReference type="PANTHER" id="PTHR38886:SF1">
    <property type="entry name" value="NACHT-NTPASE AND P-LOOP NTPASES N-TERMINAL DOMAIN-CONTAINING PROTEIN"/>
    <property type="match status" value="1"/>
</dbReference>
<dbReference type="Proteomes" id="UP000275078">
    <property type="component" value="Unassembled WGS sequence"/>
</dbReference>
<evidence type="ECO:0000313" key="3">
    <source>
        <dbReference type="Proteomes" id="UP000275078"/>
    </source>
</evidence>
<gene>
    <name evidence="2" type="ORF">BJ508DRAFT_170154</name>
</gene>
<dbReference type="PANTHER" id="PTHR38886">
    <property type="entry name" value="SESA DOMAIN-CONTAINING PROTEIN"/>
    <property type="match status" value="1"/>
</dbReference>
<evidence type="ECO:0008006" key="4">
    <source>
        <dbReference type="Google" id="ProtNLM"/>
    </source>
</evidence>
<dbReference type="EMBL" id="ML119726">
    <property type="protein sequence ID" value="RPA77428.1"/>
    <property type="molecule type" value="Genomic_DNA"/>
</dbReference>